<dbReference type="AlphaFoldDB" id="A0A7I8KQK9"/>
<reference evidence="1" key="1">
    <citation type="submission" date="2020-02" db="EMBL/GenBank/DDBJ databases">
        <authorList>
            <person name="Scholz U."/>
            <person name="Mascher M."/>
            <person name="Fiebig A."/>
        </authorList>
    </citation>
    <scope>NUCLEOTIDE SEQUENCE</scope>
</reference>
<protein>
    <submittedName>
        <fullName evidence="1">Uncharacterized protein</fullName>
    </submittedName>
</protein>
<organism evidence="1 2">
    <name type="scientific">Spirodela intermedia</name>
    <name type="common">Intermediate duckweed</name>
    <dbReference type="NCBI Taxonomy" id="51605"/>
    <lineage>
        <taxon>Eukaryota</taxon>
        <taxon>Viridiplantae</taxon>
        <taxon>Streptophyta</taxon>
        <taxon>Embryophyta</taxon>
        <taxon>Tracheophyta</taxon>
        <taxon>Spermatophyta</taxon>
        <taxon>Magnoliopsida</taxon>
        <taxon>Liliopsida</taxon>
        <taxon>Araceae</taxon>
        <taxon>Lemnoideae</taxon>
        <taxon>Spirodela</taxon>
    </lineage>
</organism>
<sequence>MEEKEVVRRFLRATPSKFDAPTLSLEQYGDLDKISLDETIVH</sequence>
<evidence type="ECO:0000313" key="2">
    <source>
        <dbReference type="Proteomes" id="UP000663760"/>
    </source>
</evidence>
<accession>A0A7I8KQK9</accession>
<name>A0A7I8KQK9_SPIIN</name>
<keyword evidence="2" id="KW-1185">Reference proteome</keyword>
<gene>
    <name evidence="1" type="ORF">SI8410_07009915</name>
</gene>
<dbReference type="OrthoDB" id="1719918at2759"/>
<evidence type="ECO:0000313" key="1">
    <source>
        <dbReference type="EMBL" id="CAA7399245.1"/>
    </source>
</evidence>
<dbReference type="Proteomes" id="UP000663760">
    <property type="component" value="Chromosome 7"/>
</dbReference>
<dbReference type="EMBL" id="LR746270">
    <property type="protein sequence ID" value="CAA7399245.1"/>
    <property type="molecule type" value="Genomic_DNA"/>
</dbReference>
<proteinExistence type="predicted"/>